<name>A0A9P4Q200_9PEZI</name>
<evidence type="ECO:0000256" key="4">
    <source>
        <dbReference type="ARBA" id="ARBA00018689"/>
    </source>
</evidence>
<dbReference type="AlphaFoldDB" id="A0A9P4Q200"/>
<dbReference type="Proteomes" id="UP000799441">
    <property type="component" value="Unassembled WGS sequence"/>
</dbReference>
<reference evidence="10" key="1">
    <citation type="journal article" date="2020" name="Stud. Mycol.">
        <title>101 Dothideomycetes genomes: a test case for predicting lifestyles and emergence of pathogens.</title>
        <authorList>
            <person name="Haridas S."/>
            <person name="Albert R."/>
            <person name="Binder M."/>
            <person name="Bloem J."/>
            <person name="Labutti K."/>
            <person name="Salamov A."/>
            <person name="Andreopoulos B."/>
            <person name="Baker S."/>
            <person name="Barry K."/>
            <person name="Bills G."/>
            <person name="Bluhm B."/>
            <person name="Cannon C."/>
            <person name="Castanera R."/>
            <person name="Culley D."/>
            <person name="Daum C."/>
            <person name="Ezra D."/>
            <person name="Gonzalez J."/>
            <person name="Henrissat B."/>
            <person name="Kuo A."/>
            <person name="Liang C."/>
            <person name="Lipzen A."/>
            <person name="Lutzoni F."/>
            <person name="Magnuson J."/>
            <person name="Mondo S."/>
            <person name="Nolan M."/>
            <person name="Ohm R."/>
            <person name="Pangilinan J."/>
            <person name="Park H.-J."/>
            <person name="Ramirez L."/>
            <person name="Alfaro M."/>
            <person name="Sun H."/>
            <person name="Tritt A."/>
            <person name="Yoshinaga Y."/>
            <person name="Zwiers L.-H."/>
            <person name="Turgeon B."/>
            <person name="Goodwin S."/>
            <person name="Spatafora J."/>
            <person name="Crous P."/>
            <person name="Grigoriev I."/>
        </authorList>
    </citation>
    <scope>NUCLEOTIDE SEQUENCE</scope>
    <source>
        <strain evidence="10">CBS 116435</strain>
    </source>
</reference>
<evidence type="ECO:0000256" key="8">
    <source>
        <dbReference type="ARBA" id="ARBA00023242"/>
    </source>
</evidence>
<dbReference type="GO" id="GO:0005730">
    <property type="term" value="C:nucleolus"/>
    <property type="evidence" value="ECO:0007669"/>
    <property type="project" value="UniProtKB-SubCell"/>
</dbReference>
<organism evidence="10 11">
    <name type="scientific">Polychaeton citri CBS 116435</name>
    <dbReference type="NCBI Taxonomy" id="1314669"/>
    <lineage>
        <taxon>Eukaryota</taxon>
        <taxon>Fungi</taxon>
        <taxon>Dikarya</taxon>
        <taxon>Ascomycota</taxon>
        <taxon>Pezizomycotina</taxon>
        <taxon>Dothideomycetes</taxon>
        <taxon>Dothideomycetidae</taxon>
        <taxon>Capnodiales</taxon>
        <taxon>Capnodiaceae</taxon>
        <taxon>Polychaeton</taxon>
    </lineage>
</organism>
<proteinExistence type="inferred from homology"/>
<dbReference type="InterPro" id="IPR019310">
    <property type="entry name" value="Efg1"/>
</dbReference>
<keyword evidence="6" id="KW-0698">rRNA processing</keyword>
<evidence type="ECO:0000256" key="1">
    <source>
        <dbReference type="ARBA" id="ARBA00002773"/>
    </source>
</evidence>
<dbReference type="OrthoDB" id="47732at2759"/>
<evidence type="ECO:0000256" key="7">
    <source>
        <dbReference type="ARBA" id="ARBA00023054"/>
    </source>
</evidence>
<feature type="region of interest" description="Disordered" evidence="9">
    <location>
        <begin position="159"/>
        <end position="257"/>
    </location>
</feature>
<keyword evidence="7" id="KW-0175">Coiled coil</keyword>
<feature type="compositionally biased region" description="Basic and acidic residues" evidence="9">
    <location>
        <begin position="159"/>
        <end position="203"/>
    </location>
</feature>
<gene>
    <name evidence="10" type="ORF">K431DRAFT_287803</name>
</gene>
<comment type="similarity">
    <text evidence="3">Belongs to the EFG1 family.</text>
</comment>
<dbReference type="InterPro" id="IPR050786">
    <property type="entry name" value="EFG1_rRNA-proc"/>
</dbReference>
<comment type="subcellular location">
    <subcellularLocation>
        <location evidence="2">Nucleus</location>
        <location evidence="2">Nucleolus</location>
    </subcellularLocation>
</comment>
<feature type="compositionally biased region" description="Acidic residues" evidence="9">
    <location>
        <begin position="246"/>
        <end position="257"/>
    </location>
</feature>
<feature type="non-terminal residue" evidence="10">
    <location>
        <position position="257"/>
    </location>
</feature>
<dbReference type="Pfam" id="PF10153">
    <property type="entry name" value="Efg1"/>
    <property type="match status" value="1"/>
</dbReference>
<dbReference type="PANTHER" id="PTHR33911:SF1">
    <property type="entry name" value="RRNA-PROCESSING PROTEIN EFG1"/>
    <property type="match status" value="1"/>
</dbReference>
<evidence type="ECO:0000256" key="3">
    <source>
        <dbReference type="ARBA" id="ARBA00006916"/>
    </source>
</evidence>
<keyword evidence="11" id="KW-1185">Reference proteome</keyword>
<feature type="region of interest" description="Disordered" evidence="9">
    <location>
        <begin position="1"/>
        <end position="39"/>
    </location>
</feature>
<dbReference type="GO" id="GO:0000462">
    <property type="term" value="P:maturation of SSU-rRNA from tricistronic rRNA transcript (SSU-rRNA, 5.8S rRNA, LSU-rRNA)"/>
    <property type="evidence" value="ECO:0007669"/>
    <property type="project" value="TreeGrafter"/>
</dbReference>
<comment type="caution">
    <text evidence="10">The sequence shown here is derived from an EMBL/GenBank/DDBJ whole genome shotgun (WGS) entry which is preliminary data.</text>
</comment>
<evidence type="ECO:0000313" key="11">
    <source>
        <dbReference type="Proteomes" id="UP000799441"/>
    </source>
</evidence>
<evidence type="ECO:0000256" key="9">
    <source>
        <dbReference type="SAM" id="MobiDB-lite"/>
    </source>
</evidence>
<comment type="function">
    <text evidence="1">Involved in rRNA processing.</text>
</comment>
<dbReference type="GO" id="GO:0030688">
    <property type="term" value="C:preribosome, small subunit precursor"/>
    <property type="evidence" value="ECO:0007669"/>
    <property type="project" value="TreeGrafter"/>
</dbReference>
<accession>A0A9P4Q200</accession>
<evidence type="ECO:0000256" key="5">
    <source>
        <dbReference type="ARBA" id="ARBA00019827"/>
    </source>
</evidence>
<keyword evidence="8" id="KW-0539">Nucleus</keyword>
<sequence length="257" mass="29497">MATKRPAPDAAPSNLEDGIKKRRKPNEQGGRSFKRAHTVNETKAKIRSLRRLLERNERLPADVRVEKERALQTAEYELRRTQHAKQRSDMIARYHKIRFFDRQKAVKRLKKAKKSLSECENEGQRRILEKEVGECEVDQNYAQYYPLELAYVPLFPTKKGDKEKAKDGDDGKDVEHQNSKGLVGREGDDAMREKVRQSMREGTLDALRNSRLIDSNKGNQNMEARSKNPESAPKPSSKRDSQQEPAGDDEDSDGGFF</sequence>
<evidence type="ECO:0000256" key="2">
    <source>
        <dbReference type="ARBA" id="ARBA00004604"/>
    </source>
</evidence>
<dbReference type="EMBL" id="MU003827">
    <property type="protein sequence ID" value="KAF2718299.1"/>
    <property type="molecule type" value="Genomic_DNA"/>
</dbReference>
<dbReference type="PANTHER" id="PTHR33911">
    <property type="entry name" value="RRNA-PROCESSING PROTEIN EFG1"/>
    <property type="match status" value="1"/>
</dbReference>
<protein>
    <recommendedName>
        <fullName evidence="4">rRNA-processing protein EFG1</fullName>
    </recommendedName>
    <alternativeName>
        <fullName evidence="5">rRNA-processing protein efg1</fullName>
    </alternativeName>
</protein>
<feature type="compositionally biased region" description="Polar residues" evidence="9">
    <location>
        <begin position="212"/>
        <end position="223"/>
    </location>
</feature>
<evidence type="ECO:0000256" key="6">
    <source>
        <dbReference type="ARBA" id="ARBA00022552"/>
    </source>
</evidence>
<evidence type="ECO:0000313" key="10">
    <source>
        <dbReference type="EMBL" id="KAF2718299.1"/>
    </source>
</evidence>